<proteinExistence type="predicted"/>
<dbReference type="InterPro" id="IPR021514">
    <property type="entry name" value="DUF3176"/>
</dbReference>
<organism evidence="3 4">
    <name type="scientific">Aaosphaeria arxii CBS 175.79</name>
    <dbReference type="NCBI Taxonomy" id="1450172"/>
    <lineage>
        <taxon>Eukaryota</taxon>
        <taxon>Fungi</taxon>
        <taxon>Dikarya</taxon>
        <taxon>Ascomycota</taxon>
        <taxon>Pezizomycotina</taxon>
        <taxon>Dothideomycetes</taxon>
        <taxon>Pleosporomycetidae</taxon>
        <taxon>Pleosporales</taxon>
        <taxon>Pleosporales incertae sedis</taxon>
        <taxon>Aaosphaeria</taxon>
    </lineage>
</organism>
<feature type="region of interest" description="Disordered" evidence="1">
    <location>
        <begin position="24"/>
        <end position="45"/>
    </location>
</feature>
<keyword evidence="2" id="KW-1133">Transmembrane helix</keyword>
<keyword evidence="2" id="KW-0472">Membrane</keyword>
<keyword evidence="4" id="KW-1185">Reference proteome</keyword>
<name>A0A6A5XEW2_9PLEO</name>
<dbReference type="Pfam" id="PF11374">
    <property type="entry name" value="DUF3176"/>
    <property type="match status" value="1"/>
</dbReference>
<dbReference type="EMBL" id="ML978074">
    <property type="protein sequence ID" value="KAF2011399.1"/>
    <property type="molecule type" value="Genomic_DNA"/>
</dbReference>
<protein>
    <recommendedName>
        <fullName evidence="5">DUF3176 domain-containing protein</fullName>
    </recommendedName>
</protein>
<dbReference type="Proteomes" id="UP000799778">
    <property type="component" value="Unassembled WGS sequence"/>
</dbReference>
<accession>A0A6A5XEW2</accession>
<evidence type="ECO:0000313" key="3">
    <source>
        <dbReference type="EMBL" id="KAF2011399.1"/>
    </source>
</evidence>
<dbReference type="PANTHER" id="PTHR35394">
    <property type="entry name" value="DUF3176 DOMAIN-CONTAINING PROTEIN"/>
    <property type="match status" value="1"/>
</dbReference>
<evidence type="ECO:0008006" key="5">
    <source>
        <dbReference type="Google" id="ProtNLM"/>
    </source>
</evidence>
<reference evidence="3" key="1">
    <citation type="journal article" date="2020" name="Stud. Mycol.">
        <title>101 Dothideomycetes genomes: a test case for predicting lifestyles and emergence of pathogens.</title>
        <authorList>
            <person name="Haridas S."/>
            <person name="Albert R."/>
            <person name="Binder M."/>
            <person name="Bloem J."/>
            <person name="Labutti K."/>
            <person name="Salamov A."/>
            <person name="Andreopoulos B."/>
            <person name="Baker S."/>
            <person name="Barry K."/>
            <person name="Bills G."/>
            <person name="Bluhm B."/>
            <person name="Cannon C."/>
            <person name="Castanera R."/>
            <person name="Culley D."/>
            <person name="Daum C."/>
            <person name="Ezra D."/>
            <person name="Gonzalez J."/>
            <person name="Henrissat B."/>
            <person name="Kuo A."/>
            <person name="Liang C."/>
            <person name="Lipzen A."/>
            <person name="Lutzoni F."/>
            <person name="Magnuson J."/>
            <person name="Mondo S."/>
            <person name="Nolan M."/>
            <person name="Ohm R."/>
            <person name="Pangilinan J."/>
            <person name="Park H.-J."/>
            <person name="Ramirez L."/>
            <person name="Alfaro M."/>
            <person name="Sun H."/>
            <person name="Tritt A."/>
            <person name="Yoshinaga Y."/>
            <person name="Zwiers L.-H."/>
            <person name="Turgeon B."/>
            <person name="Goodwin S."/>
            <person name="Spatafora J."/>
            <person name="Crous P."/>
            <person name="Grigoriev I."/>
        </authorList>
    </citation>
    <scope>NUCLEOTIDE SEQUENCE</scope>
    <source>
        <strain evidence="3">CBS 175.79</strain>
    </source>
</reference>
<evidence type="ECO:0000256" key="1">
    <source>
        <dbReference type="SAM" id="MobiDB-lite"/>
    </source>
</evidence>
<keyword evidence="2" id="KW-0812">Transmembrane</keyword>
<dbReference type="OrthoDB" id="5242705at2759"/>
<evidence type="ECO:0000256" key="2">
    <source>
        <dbReference type="SAM" id="Phobius"/>
    </source>
</evidence>
<sequence length="760" mass="85187">MESPILPPEFRAPYGISNLHTRTDERTLDNPLPPPPYHGFNSFPHSSDVENPPFVGSIRSEHPPRRSRLANLRRLYRRRVTKSRISGPFTTDKIDQQLGLGIIDGLPMHHDQSSGQAKDASVKSRINAAQWIEKMIFQYTTSGGVTRRWTLEIISWCVSALCMGAIIGILIAFQDTEMPDWPIGQIFNILSKVASAALILPVSEALGQLKWDWFQGESRKMWDFEIFDNASRGPWGSALLLVRTKGRTLASLGAAVTLLALALDPFFQQVIDFPQHWVAIDNSTIPRILHLDLPYRRTYFNGTEMSTKDSDVTNLLKSFFFDKGTKYTAFGNGTRPEIPVFCPTSNCTWPVYETMAVCSACTDVTELLEFACLKANLDWTTTSAASAKWDPVYQKSIQCGYFLNATSENPVLMTGYMVEPGPSYNGTLHKETLLMRTLPLAAFPRKEALYGGSIHYSHVRNPIIDFIVASTSGGKEAVHQNSTAIAYECMLTWCVQSIQSTYHRATYKEEIVNEFINTTSGPWPWKTEGYYWDDIGWAANQEYTQNITLKPHDDGPEFGLSNNTAYNINGVFDDLAPSYYIDIDELPEPIMRSDMAFSGPETTQIVYFNPWIAPNNITNHVKRLSEALSYLIRSRGSPESIVGVAWNEERFVSVTWPWLTLPLCILILSAFFLAGTVYKTAKDGQGIGVWKTSAMAALLHGGISEDMQKKMKDPQSTTETLARARKLKARLLPGQGWRISGAIFSPKVPATKEQHTPGWI</sequence>
<gene>
    <name evidence="3" type="ORF">BU24DRAFT_426477</name>
</gene>
<feature type="transmembrane region" description="Helical" evidence="2">
    <location>
        <begin position="656"/>
        <end position="678"/>
    </location>
</feature>
<dbReference type="RefSeq" id="XP_033379738.1">
    <property type="nucleotide sequence ID" value="XM_033528981.1"/>
</dbReference>
<evidence type="ECO:0000313" key="4">
    <source>
        <dbReference type="Proteomes" id="UP000799778"/>
    </source>
</evidence>
<dbReference type="AlphaFoldDB" id="A0A6A5XEW2"/>
<dbReference type="PANTHER" id="PTHR35394:SF5">
    <property type="entry name" value="DUF3176 DOMAIN-CONTAINING PROTEIN"/>
    <property type="match status" value="1"/>
</dbReference>
<dbReference type="GeneID" id="54286378"/>